<dbReference type="NCBIfam" id="TIGR04532">
    <property type="entry name" value="PT_fungal_PKS"/>
    <property type="match status" value="1"/>
</dbReference>
<feature type="compositionally biased region" description="Low complexity" evidence="6">
    <location>
        <begin position="1932"/>
        <end position="1941"/>
    </location>
</feature>
<dbReference type="SUPFAM" id="SSF52151">
    <property type="entry name" value="FabD/lysophospholipase-like"/>
    <property type="match status" value="1"/>
</dbReference>
<gene>
    <name evidence="10" type="primary">curS2</name>
    <name evidence="10" type="ORF">Cob_v012666</name>
</gene>
<feature type="compositionally biased region" description="Pro residues" evidence="6">
    <location>
        <begin position="1975"/>
        <end position="1993"/>
    </location>
</feature>
<dbReference type="PROSITE" id="PS00012">
    <property type="entry name" value="PHOSPHOPANTETHEINE"/>
    <property type="match status" value="2"/>
</dbReference>
<comment type="caution">
    <text evidence="10">The sequence shown here is derived from an EMBL/GenBank/DDBJ whole genome shotgun (WGS) entry which is preliminary data.</text>
</comment>
<dbReference type="InterPro" id="IPR032088">
    <property type="entry name" value="SAT"/>
</dbReference>
<dbReference type="Gene3D" id="3.30.70.3290">
    <property type="match status" value="1"/>
</dbReference>
<dbReference type="PROSITE" id="PS50075">
    <property type="entry name" value="CARRIER"/>
    <property type="match status" value="2"/>
</dbReference>
<dbReference type="InterPro" id="IPR029058">
    <property type="entry name" value="AB_hydrolase_fold"/>
</dbReference>
<name>N4VM62_COLOR</name>
<dbReference type="PROSITE" id="PS52019">
    <property type="entry name" value="PKS_MFAS_DH"/>
    <property type="match status" value="1"/>
</dbReference>
<dbReference type="SMART" id="SM01294">
    <property type="entry name" value="PKS_PP_betabranch"/>
    <property type="match status" value="1"/>
</dbReference>
<feature type="compositionally biased region" description="Low complexity" evidence="6">
    <location>
        <begin position="1633"/>
        <end position="1642"/>
    </location>
</feature>
<dbReference type="SUPFAM" id="SSF47336">
    <property type="entry name" value="ACP-like"/>
    <property type="match status" value="2"/>
</dbReference>
<dbReference type="Pfam" id="PF22621">
    <property type="entry name" value="CurL-like_PKS_C"/>
    <property type="match status" value="1"/>
</dbReference>
<dbReference type="SMART" id="SM00826">
    <property type="entry name" value="PKS_DH"/>
    <property type="match status" value="1"/>
</dbReference>
<dbReference type="Proteomes" id="UP000014480">
    <property type="component" value="Unassembled WGS sequence"/>
</dbReference>
<dbReference type="InterPro" id="IPR014031">
    <property type="entry name" value="Ketoacyl_synth_C"/>
</dbReference>
<dbReference type="SMART" id="SM00825">
    <property type="entry name" value="PKS_KS"/>
    <property type="match status" value="1"/>
</dbReference>
<keyword evidence="3" id="KW-0808">Transferase</keyword>
<keyword evidence="11" id="KW-1185">Reference proteome</keyword>
<proteinExistence type="predicted"/>
<dbReference type="InterPro" id="IPR001031">
    <property type="entry name" value="Thioesterase"/>
</dbReference>
<dbReference type="CDD" id="cd00833">
    <property type="entry name" value="PKS"/>
    <property type="match status" value="1"/>
</dbReference>
<feature type="region of interest" description="N-terminal hotdog fold" evidence="5">
    <location>
        <begin position="1297"/>
        <end position="1434"/>
    </location>
</feature>
<dbReference type="SMART" id="SM00823">
    <property type="entry name" value="PKS_PP"/>
    <property type="match status" value="2"/>
</dbReference>
<dbReference type="PROSITE" id="PS00606">
    <property type="entry name" value="KS3_1"/>
    <property type="match status" value="1"/>
</dbReference>
<reference evidence="11" key="2">
    <citation type="journal article" date="2019" name="Mol. Plant Microbe Interact.">
        <title>Genome sequence resources for four phytopathogenic fungi from the Colletotrichum orbiculare species complex.</title>
        <authorList>
            <person name="Gan P."/>
            <person name="Tsushima A."/>
            <person name="Narusaka M."/>
            <person name="Narusaka Y."/>
            <person name="Takano Y."/>
            <person name="Kubo Y."/>
            <person name="Shirasu K."/>
        </authorList>
    </citation>
    <scope>GENOME REANNOTATION</scope>
    <source>
        <strain evidence="11">104-T / ATCC 96160 / CBS 514.97 / LARS 414 / MAFF 240422</strain>
    </source>
</reference>
<sequence>MRSDTSQNNNSNNTVLLFGDQTDGFHASIRQLYHDASKDPILGAFLQDASVVLRRELASLEAKLREALGGPFTDLLQLADRFRTKEDSFGLAHALFVGIVRAAKLLQFAQVYPAILNGSDDAPVYLAGACGGLLVASALVIADDVQSLYQGSLEMVRVTCRLSSLMIARSRAVEDSSDSWGWSIIGMTRVDLQSHLDSFHQQHHIQAHRRAKIGVSDVDDGWHTVIGPPSILRLFFTTHASVKSLPRQRVRISSLTHALDALDEDEVDHVVGDSALLDVPVRSHYRLVSLGNTSEYEHTHATWRDVLRQVVADIATKPLMLRQGLQTLDRLLDASRPVTLKVIAPTAHLATVSGFLEQSGRAVTTVHEPTSRLPETQDPIPPGRVAIVGVGGRYPASDSLEEFWNIISQGKIVHSEIPPDRFDIDELYDPKTSAHLSLATRYGCFIREPGLFDARFFNISPREAMQMDPAHRLFMMASYEALEMAGYSRGQPSARIATFLGQATEDWRDITHASGGGDAFSLSGLQRSFGPGRVSHHMRWSGPAYSVDSACASGLSSVTLACSALLARECDMAVAGAANVIAGPLTYHALSKAGFLSATGGCKTFRADADGYCRGEFVGAFVLKRLEDAVADNDNVLAVVAASARNHSGGATSITRSDADAQQALMAEVLRKARVDAADVAYVEMHGTGTQVGDVAEMTAVASVFGQDRRSHRRSTLKVGAVKANIGHAEAGAGSAALLKGVLMLQTGVVPPQAGLPCELNPGFPKLDDLGIEIPARQQQPFGPSRAGGTRSLLVNSFDASGGNTCVLLQDPPRTAVVGSRADPDPRGRHVVAISAKTATSQADNKRRMLDHLRASPGTPVADVAYTTTARRLHYPVRSAYAVSSTAELIDKLQSDVDAHAHAQPGGSTSPGSASVVFVFTGQGSVYGGMGSELYRTNPVFREKANLCARLAASLGLPPFLDVIADTGTNASDKSTVQTQLAVVTLEVALAAFWTACCGVTPAAVVGHSLGEYAALHVAGVLSLADALSLVGRRAELIQRRCEPQTYSMLAVSADGDAVARLLASGPKTSCRVACLNSPAATVVSGKAGDIEDLRRRVKQQNLRCTVLPLAYGFHSAQLDPVVDEYTRIAQGVPYHAPTVPVASTLLGEVVAASGTFNGAYLARQAREAVDFVGAVRSVSSAVQNPVWLELGPTAVCTELVRATLSVQRSSPGLAASSSLVAGADAWSTVSSALAMLYEARVDVDWAEFHRPYTKHVRLLALPSYAFDTKNYWRTYETPRARGPAQLGSGTSRGPSTTTLQRLVSESRGSETEVTFQSFFAEAGLLPLVSGHRLQGVAISPGAVFADMALTAAAYVLESANRGPLSLRNCSFIRPVVLDEGDKQQSIHLSAAAASGSSAVSCSLFNTSPRGARMEFAKCVVEPTDTASVTSGWSTQRPRIRERCATVAHAARQGRGHRLSPPLFYAMFAQTVAYSDAYRRVREVAIAQDFAEAVAEVELQPAPPGSAFTLSPYWVDSVVHLAGFLVNCSPARPAGVVAMLQSFEACHVVKPMASGTSYRVYADVGPTTNGATGVDVWVLEGEELVMQYCGLKFHQVPVGTFTRMLGKQSGSTSAPAVRPAGSVAPPAEPQHQTASASVAVDRRATVTTTTTCTTPGALTPESDVDDTSVQWAHPRASTAAAQCPPPQPSRDRTRAVVLEAIAESTGYEASSLTPKTLLSDLGVDSIMAIQIAVEVQEKLGVQVEAASFLEHPTIEAVTKAFAGLVGAESHAPEVQQASMSCPEQPPVSQSYTPPNTSVPQVSATQDGNILNAVLEALASETGTDVADLDDSAALADLGVDSIMAIQIATAVQDATGVELGAAMFHDYPTIGDLRRSISSEAQQQHPSRAVTDVGPVSQNQGFSGRRDRDSTGSWEDVGKDRSLSSTGPIQPSGGSFSRSSSTAQSGFATVEFTNGFQLAAGPPLLQTSNSIPKPSSVPKPLPTPALPEFPPTAQPASKPHVNVVLMHGRLSSGLTPLFLFPDGTGAASTYIYLRRLANNRPVYAVESPYLGCPDLFTCGAEHVAALMSAAVLRTQPRGPYLLAGYSGGAVLAYESARQLLAAGRRVSGLLLYDMAAPKLRPDAHADALPRVLVELMVRLMGGSRNVWLDAAAARASQLHMRHTVRCVSAYEGTPMPPDARPARTVVTWCKRGVAERLDDAFKRTLAGHGISCEPAPDFMEDPAVGPFNWTFPPGKPLGPNGWDRMLGPVKCMALDADHFSMIVPPDVDKFHSALEEGLEYCVG</sequence>
<dbReference type="GO" id="GO:0004315">
    <property type="term" value="F:3-oxoacyl-[acyl-carrier-protein] synthase activity"/>
    <property type="evidence" value="ECO:0007669"/>
    <property type="project" value="InterPro"/>
</dbReference>
<dbReference type="Gene3D" id="3.40.47.10">
    <property type="match status" value="1"/>
</dbReference>
<feature type="domain" description="Carrier" evidence="7">
    <location>
        <begin position="1688"/>
        <end position="1765"/>
    </location>
</feature>
<dbReference type="InterPro" id="IPR016036">
    <property type="entry name" value="Malonyl_transacylase_ACP-bd"/>
</dbReference>
<dbReference type="Pfam" id="PF02801">
    <property type="entry name" value="Ketoacyl-synt_C"/>
    <property type="match status" value="1"/>
</dbReference>
<dbReference type="Pfam" id="PF14765">
    <property type="entry name" value="PS-DH"/>
    <property type="match status" value="1"/>
</dbReference>
<dbReference type="InterPro" id="IPR020802">
    <property type="entry name" value="TesA-like"/>
</dbReference>
<dbReference type="Gene3D" id="3.40.50.1820">
    <property type="entry name" value="alpha/beta hydrolase"/>
    <property type="match status" value="1"/>
</dbReference>
<dbReference type="InterPro" id="IPR049900">
    <property type="entry name" value="PKS_mFAS_DH"/>
</dbReference>
<dbReference type="InterPro" id="IPR036736">
    <property type="entry name" value="ACP-like_sf"/>
</dbReference>
<dbReference type="InterPro" id="IPR050091">
    <property type="entry name" value="PKS_NRPS_Biosynth_Enz"/>
</dbReference>
<evidence type="ECO:0000256" key="3">
    <source>
        <dbReference type="ARBA" id="ARBA00022679"/>
    </source>
</evidence>
<protein>
    <submittedName>
        <fullName evidence="10">Non-reducing polyketide synthase curS2</fullName>
    </submittedName>
</protein>
<dbReference type="GO" id="GO:0044550">
    <property type="term" value="P:secondary metabolite biosynthetic process"/>
    <property type="evidence" value="ECO:0007669"/>
    <property type="project" value="UniProtKB-ARBA"/>
</dbReference>
<evidence type="ECO:0000313" key="11">
    <source>
        <dbReference type="Proteomes" id="UP000014480"/>
    </source>
</evidence>
<dbReference type="GO" id="GO:0006633">
    <property type="term" value="P:fatty acid biosynthetic process"/>
    <property type="evidence" value="ECO:0007669"/>
    <property type="project" value="InterPro"/>
</dbReference>
<dbReference type="InterPro" id="IPR014030">
    <property type="entry name" value="Ketoacyl_synth_N"/>
</dbReference>
<dbReference type="SMART" id="SM00824">
    <property type="entry name" value="PKS_TE"/>
    <property type="match status" value="1"/>
</dbReference>
<dbReference type="PANTHER" id="PTHR43775">
    <property type="entry name" value="FATTY ACID SYNTHASE"/>
    <property type="match status" value="1"/>
</dbReference>
<dbReference type="InterPro" id="IPR006162">
    <property type="entry name" value="Ppantetheine_attach_site"/>
</dbReference>
<dbReference type="STRING" id="1213857.N4VM62"/>
<dbReference type="Gene3D" id="3.30.70.250">
    <property type="entry name" value="Malonyl-CoA ACP transacylase, ACP-binding"/>
    <property type="match status" value="1"/>
</dbReference>
<dbReference type="Pfam" id="PF00975">
    <property type="entry name" value="Thioesterase"/>
    <property type="match status" value="1"/>
</dbReference>
<dbReference type="InterPro" id="IPR001227">
    <property type="entry name" value="Ac_transferase_dom_sf"/>
</dbReference>
<dbReference type="InterPro" id="IPR030918">
    <property type="entry name" value="PT_fungal_PKS"/>
</dbReference>
<dbReference type="Pfam" id="PF00698">
    <property type="entry name" value="Acyl_transf_1"/>
    <property type="match status" value="1"/>
</dbReference>
<dbReference type="InterPro" id="IPR018201">
    <property type="entry name" value="Ketoacyl_synth_AS"/>
</dbReference>
<organism evidence="10 11">
    <name type="scientific">Colletotrichum orbiculare (strain 104-T / ATCC 96160 / CBS 514.97 / LARS 414 / MAFF 240422)</name>
    <name type="common">Cucumber anthracnose fungus</name>
    <name type="synonym">Colletotrichum lagenarium</name>
    <dbReference type="NCBI Taxonomy" id="1213857"/>
    <lineage>
        <taxon>Eukaryota</taxon>
        <taxon>Fungi</taxon>
        <taxon>Dikarya</taxon>
        <taxon>Ascomycota</taxon>
        <taxon>Pezizomycotina</taxon>
        <taxon>Sordariomycetes</taxon>
        <taxon>Hypocreomycetidae</taxon>
        <taxon>Glomerellales</taxon>
        <taxon>Glomerellaceae</taxon>
        <taxon>Colletotrichum</taxon>
        <taxon>Colletotrichum orbiculare species complex</taxon>
    </lineage>
</organism>
<dbReference type="PROSITE" id="PS52004">
    <property type="entry name" value="KS3_2"/>
    <property type="match status" value="1"/>
</dbReference>
<evidence type="ECO:0000259" key="7">
    <source>
        <dbReference type="PROSITE" id="PS50075"/>
    </source>
</evidence>
<dbReference type="InterPro" id="IPR049552">
    <property type="entry name" value="PKS_DH_N"/>
</dbReference>
<feature type="compositionally biased region" description="Basic and acidic residues" evidence="6">
    <location>
        <begin position="1904"/>
        <end position="1922"/>
    </location>
</feature>
<dbReference type="Gene3D" id="1.10.1200.10">
    <property type="entry name" value="ACP-like"/>
    <property type="match status" value="2"/>
</dbReference>
<keyword evidence="2" id="KW-0597">Phosphoprotein</keyword>
<evidence type="ECO:0000259" key="9">
    <source>
        <dbReference type="PROSITE" id="PS52019"/>
    </source>
</evidence>
<feature type="domain" description="PKS/mFAS DH" evidence="9">
    <location>
        <begin position="1297"/>
        <end position="1602"/>
    </location>
</feature>
<dbReference type="InterPro" id="IPR042104">
    <property type="entry name" value="PKS_dehydratase_sf"/>
</dbReference>
<dbReference type="InterPro" id="IPR016039">
    <property type="entry name" value="Thiolase-like"/>
</dbReference>
<dbReference type="Pfam" id="PF00550">
    <property type="entry name" value="PP-binding"/>
    <property type="match status" value="2"/>
</dbReference>
<dbReference type="GO" id="GO:0031177">
    <property type="term" value="F:phosphopantetheine binding"/>
    <property type="evidence" value="ECO:0007669"/>
    <property type="project" value="InterPro"/>
</dbReference>
<evidence type="ECO:0000313" key="10">
    <source>
        <dbReference type="EMBL" id="TDZ14511.1"/>
    </source>
</evidence>
<dbReference type="InterPro" id="IPR009081">
    <property type="entry name" value="PP-bd_ACP"/>
</dbReference>
<dbReference type="Gene3D" id="3.10.129.110">
    <property type="entry name" value="Polyketide synthase dehydratase"/>
    <property type="match status" value="1"/>
</dbReference>
<feature type="region of interest" description="Disordered" evidence="6">
    <location>
        <begin position="1779"/>
        <end position="1801"/>
    </location>
</feature>
<dbReference type="InterPro" id="IPR020841">
    <property type="entry name" value="PKS_Beta-ketoAc_synthase_dom"/>
</dbReference>
<dbReference type="Pfam" id="PF00109">
    <property type="entry name" value="ketoacyl-synt"/>
    <property type="match status" value="1"/>
</dbReference>
<feature type="domain" description="Ketosynthase family 3 (KS3)" evidence="8">
    <location>
        <begin position="382"/>
        <end position="811"/>
    </location>
</feature>
<dbReference type="Gene3D" id="3.40.366.10">
    <property type="entry name" value="Malonyl-Coenzyme A Acyl Carrier Protein, domain 2"/>
    <property type="match status" value="2"/>
</dbReference>
<dbReference type="SUPFAM" id="SSF53901">
    <property type="entry name" value="Thiolase-like"/>
    <property type="match status" value="1"/>
</dbReference>
<dbReference type="SUPFAM" id="SSF55048">
    <property type="entry name" value="Probable ACP-binding domain of malonyl-CoA ACP transacylase"/>
    <property type="match status" value="1"/>
</dbReference>
<feature type="active site" description="Proton donor; for dehydratase activity" evidence="5">
    <location>
        <position position="1516"/>
    </location>
</feature>
<dbReference type="Pfam" id="PF16073">
    <property type="entry name" value="SAT"/>
    <property type="match status" value="1"/>
</dbReference>
<evidence type="ECO:0000256" key="2">
    <source>
        <dbReference type="ARBA" id="ARBA00022553"/>
    </source>
</evidence>
<dbReference type="Pfam" id="PF21089">
    <property type="entry name" value="PKS_DH_N"/>
    <property type="match status" value="1"/>
</dbReference>
<evidence type="ECO:0000256" key="4">
    <source>
        <dbReference type="ARBA" id="ARBA00023268"/>
    </source>
</evidence>
<feature type="region of interest" description="C-terminal hotdog fold" evidence="5">
    <location>
        <begin position="1456"/>
        <end position="1602"/>
    </location>
</feature>
<keyword evidence="1" id="KW-0596">Phosphopantetheine</keyword>
<feature type="active site" description="Proton acceptor; for dehydratase activity" evidence="5">
    <location>
        <position position="1332"/>
    </location>
</feature>
<accession>N4VM62</accession>
<evidence type="ECO:0000256" key="6">
    <source>
        <dbReference type="SAM" id="MobiDB-lite"/>
    </source>
</evidence>
<reference evidence="11" key="1">
    <citation type="journal article" date="2013" name="New Phytol.">
        <title>Comparative genomic and transcriptomic analyses reveal the hemibiotrophic stage shift of Colletotrichum fungi.</title>
        <authorList>
            <person name="Gan P."/>
            <person name="Ikeda K."/>
            <person name="Irieda H."/>
            <person name="Narusaka M."/>
            <person name="O'Connell R.J."/>
            <person name="Narusaka Y."/>
            <person name="Takano Y."/>
            <person name="Kubo Y."/>
            <person name="Shirasu K."/>
        </authorList>
    </citation>
    <scope>NUCLEOTIDE SEQUENCE [LARGE SCALE GENOMIC DNA]</scope>
    <source>
        <strain evidence="11">104-T / ATCC 96160 / CBS 514.97 / LARS 414 / MAFF 240422</strain>
    </source>
</reference>
<feature type="region of interest" description="Disordered" evidence="6">
    <location>
        <begin position="1878"/>
        <end position="1941"/>
    </location>
</feature>
<evidence type="ECO:0000259" key="8">
    <source>
        <dbReference type="PROSITE" id="PS52004"/>
    </source>
</evidence>
<dbReference type="eggNOG" id="KOG1202">
    <property type="taxonomic scope" value="Eukaryota"/>
</dbReference>
<evidence type="ECO:0000256" key="1">
    <source>
        <dbReference type="ARBA" id="ARBA00022450"/>
    </source>
</evidence>
<feature type="domain" description="Carrier" evidence="7">
    <location>
        <begin position="1800"/>
        <end position="1881"/>
    </location>
</feature>
<dbReference type="PANTHER" id="PTHR43775:SF37">
    <property type="entry name" value="SI:DKEY-61P9.11"/>
    <property type="match status" value="1"/>
</dbReference>
<feature type="region of interest" description="Disordered" evidence="6">
    <location>
        <begin position="1963"/>
        <end position="1996"/>
    </location>
</feature>
<dbReference type="InterPro" id="IPR020806">
    <property type="entry name" value="PKS_PP-bd"/>
</dbReference>
<dbReference type="SMART" id="SM00827">
    <property type="entry name" value="PKS_AT"/>
    <property type="match status" value="1"/>
</dbReference>
<dbReference type="OrthoDB" id="329835at2759"/>
<dbReference type="GO" id="GO:0004312">
    <property type="term" value="F:fatty acid synthase activity"/>
    <property type="evidence" value="ECO:0007669"/>
    <property type="project" value="TreeGrafter"/>
</dbReference>
<dbReference type="InterPro" id="IPR020807">
    <property type="entry name" value="PKS_DH"/>
</dbReference>
<feature type="region of interest" description="Disordered" evidence="6">
    <location>
        <begin position="1607"/>
        <end position="1642"/>
    </location>
</feature>
<dbReference type="HOGENOM" id="CLU_000022_6_4_1"/>
<dbReference type="InterPro" id="IPR016035">
    <property type="entry name" value="Acyl_Trfase/lysoPLipase"/>
</dbReference>
<keyword evidence="4" id="KW-0511">Multifunctional enzyme</keyword>
<dbReference type="EMBL" id="AMCV02000050">
    <property type="protein sequence ID" value="TDZ14511.1"/>
    <property type="molecule type" value="Genomic_DNA"/>
</dbReference>
<dbReference type="InterPro" id="IPR049551">
    <property type="entry name" value="PKS_DH_C"/>
</dbReference>
<evidence type="ECO:0000256" key="5">
    <source>
        <dbReference type="PROSITE-ProRule" id="PRU01363"/>
    </source>
</evidence>
<dbReference type="InterPro" id="IPR014043">
    <property type="entry name" value="Acyl_transferase_dom"/>
</dbReference>
<dbReference type="SUPFAM" id="SSF53474">
    <property type="entry name" value="alpha/beta-Hydrolases"/>
    <property type="match status" value="1"/>
</dbReference>